<keyword evidence="1" id="KW-0732">Signal</keyword>
<gene>
    <name evidence="2" type="ORF">KQ248_22610</name>
</gene>
<feature type="signal peptide" evidence="1">
    <location>
        <begin position="1"/>
        <end position="23"/>
    </location>
</feature>
<dbReference type="EMBL" id="CP076684">
    <property type="protein sequence ID" value="QWV19555.1"/>
    <property type="molecule type" value="Genomic_DNA"/>
</dbReference>
<evidence type="ECO:0000313" key="2">
    <source>
        <dbReference type="EMBL" id="QWV19555.1"/>
    </source>
</evidence>
<evidence type="ECO:0000256" key="1">
    <source>
        <dbReference type="SAM" id="SignalP"/>
    </source>
</evidence>
<evidence type="ECO:0000313" key="3">
    <source>
        <dbReference type="Proteomes" id="UP000683436"/>
    </source>
</evidence>
<reference evidence="2 3" key="1">
    <citation type="submission" date="2021-06" db="EMBL/GenBank/DDBJ databases">
        <title>Microbial metabolic specificity influences pelagic lipid remineralization.</title>
        <authorList>
            <person name="Behrendt L."/>
            <person name="Hunter J.E."/>
            <person name="Alcolombri U."/>
            <person name="Smriga S."/>
            <person name="Mincer T."/>
            <person name="Lowenstein D.P."/>
            <person name="Peaudecerf F.J."/>
            <person name="Fernandez V.I."/>
            <person name="Fredricks H."/>
            <person name="Almblad H."/>
            <person name="Harrison J.J."/>
            <person name="Stocker R."/>
            <person name="Van Mooy B.A.S."/>
        </authorList>
    </citation>
    <scope>NUCLEOTIDE SEQUENCE [LARGE SCALE GENOMIC DNA]</scope>
    <source>
        <strain evidence="2 3">A252</strain>
        <plasmid evidence="2 3">megaplasmid</plasmid>
    </source>
</reference>
<dbReference type="NCBIfam" id="TIGR03756">
    <property type="entry name" value="conj_TIGR03756"/>
    <property type="match status" value="1"/>
</dbReference>
<accession>A0ABX8J0D0</accession>
<dbReference type="Pfam" id="PF06834">
    <property type="entry name" value="TraU"/>
    <property type="match status" value="1"/>
</dbReference>
<dbReference type="RefSeq" id="WP_216707365.1">
    <property type="nucleotide sequence ID" value="NZ_CP076684.1"/>
</dbReference>
<dbReference type="InterPro" id="IPR026331">
    <property type="entry name" value="PFL_4710"/>
</dbReference>
<name>A0ABX8J0D0_9GAMM</name>
<protein>
    <submittedName>
        <fullName evidence="2">TIGR03756 family integrating conjugative element protein</fullName>
    </submittedName>
</protein>
<keyword evidence="3" id="KW-1185">Reference proteome</keyword>
<keyword evidence="2" id="KW-0614">Plasmid</keyword>
<sequence>MKLNRIRRSLMIGALAITSPVLAIETSTLVQSALSEDCIEFQVVGICFWLRCTNFGCDVETSVKVRHFIPETVVSSYSVTGQNPWSEVASYSGPTGTAQDGGNSTTNHKRENEMSIFKNVDVIGHPGTLLNEFAQSTGYICDSATTPYVPYFLSVLDTVAWRFGIPEMAYPQALTPGVREVGGLLEGNTWGNVYPREGFLHQVDDHKASAVMAQRAGDIVTRTWQPHVYLPITANEEDGYWPPEPIVEGDITNHKWQELVPTLRDTCAVFPHDMKREQAVDGGYAWALWRPYSCCERKGQIFLGSVDFAQSGSGGTGSDNEAGDSE</sequence>
<organism evidence="2 3">
    <name type="scientific">Stutzerimonas zhaodongensis</name>
    <dbReference type="NCBI Taxonomy" id="1176257"/>
    <lineage>
        <taxon>Bacteria</taxon>
        <taxon>Pseudomonadati</taxon>
        <taxon>Pseudomonadota</taxon>
        <taxon>Gammaproteobacteria</taxon>
        <taxon>Pseudomonadales</taxon>
        <taxon>Pseudomonadaceae</taxon>
        <taxon>Stutzerimonas</taxon>
    </lineage>
</organism>
<dbReference type="Proteomes" id="UP000683436">
    <property type="component" value="Plasmid megaplasmid"/>
</dbReference>
<proteinExistence type="predicted"/>
<geneLocation type="plasmid" evidence="2 3">
    <name>megaplasmid</name>
</geneLocation>
<dbReference type="InterPro" id="IPR009649">
    <property type="entry name" value="TraU"/>
</dbReference>
<feature type="chain" id="PRO_5047546139" evidence="1">
    <location>
        <begin position="24"/>
        <end position="326"/>
    </location>
</feature>